<feature type="region of interest" description="Disordered" evidence="1">
    <location>
        <begin position="27"/>
        <end position="47"/>
    </location>
</feature>
<accession>A0AA36HIR6</accession>
<name>A0AA36HIR6_OCTVU</name>
<protein>
    <submittedName>
        <fullName evidence="2">Uncharacterized protein</fullName>
    </submittedName>
</protein>
<feature type="compositionally biased region" description="Polar residues" evidence="1">
    <location>
        <begin position="27"/>
        <end position="45"/>
    </location>
</feature>
<reference evidence="2" key="1">
    <citation type="submission" date="2023-08" db="EMBL/GenBank/DDBJ databases">
        <authorList>
            <person name="Alioto T."/>
            <person name="Alioto T."/>
            <person name="Gomez Garrido J."/>
        </authorList>
    </citation>
    <scope>NUCLEOTIDE SEQUENCE</scope>
</reference>
<organism evidence="2 3">
    <name type="scientific">Octopus vulgaris</name>
    <name type="common">Common octopus</name>
    <dbReference type="NCBI Taxonomy" id="6645"/>
    <lineage>
        <taxon>Eukaryota</taxon>
        <taxon>Metazoa</taxon>
        <taxon>Spiralia</taxon>
        <taxon>Lophotrochozoa</taxon>
        <taxon>Mollusca</taxon>
        <taxon>Cephalopoda</taxon>
        <taxon>Coleoidea</taxon>
        <taxon>Octopodiformes</taxon>
        <taxon>Octopoda</taxon>
        <taxon>Incirrata</taxon>
        <taxon>Octopodidae</taxon>
        <taxon>Octopus</taxon>
    </lineage>
</organism>
<dbReference type="Proteomes" id="UP001162480">
    <property type="component" value="Unassembled WGS sequence"/>
</dbReference>
<dbReference type="EMBL" id="CATOCA020000001">
    <property type="protein sequence ID" value="CAJ1099336.1"/>
    <property type="molecule type" value="Genomic_DNA"/>
</dbReference>
<keyword evidence="3" id="KW-1185">Reference proteome</keyword>
<sequence>MPFILFLDAVEEQCAEVSEPKYLEMGQRSTDGTYVNASNKPAESTHNAEELVEHPSLQETSTVIEKLSNGKDLGQDDIPIESGTIKWLECGCGYSKQQ</sequence>
<proteinExistence type="predicted"/>
<dbReference type="AlphaFoldDB" id="A0AA36HIR6"/>
<evidence type="ECO:0000313" key="3">
    <source>
        <dbReference type="Proteomes" id="UP001162480"/>
    </source>
</evidence>
<gene>
    <name evidence="2" type="ORF">OCTVUL_1B019647</name>
</gene>
<evidence type="ECO:0000313" key="2">
    <source>
        <dbReference type="EMBL" id="CAJ1099336.1"/>
    </source>
</evidence>
<evidence type="ECO:0000256" key="1">
    <source>
        <dbReference type="SAM" id="MobiDB-lite"/>
    </source>
</evidence>
<comment type="caution">
    <text evidence="2">The sequence shown here is derived from an EMBL/GenBank/DDBJ whole genome shotgun (WGS) entry which is preliminary data.</text>
</comment>